<keyword evidence="3" id="KW-1015">Disulfide bond</keyword>
<keyword evidence="5" id="KW-0732">Signal</keyword>
<comment type="subcellular location">
    <subcellularLocation>
        <location evidence="1">Cell envelope</location>
    </subcellularLocation>
</comment>
<name>A0ABR6EV57_9SPHI</name>
<dbReference type="SUPFAM" id="SSF52833">
    <property type="entry name" value="Thioredoxin-like"/>
    <property type="match status" value="1"/>
</dbReference>
<proteinExistence type="predicted"/>
<keyword evidence="8" id="KW-1185">Reference proteome</keyword>
<feature type="signal peptide" evidence="5">
    <location>
        <begin position="1"/>
        <end position="24"/>
    </location>
</feature>
<evidence type="ECO:0000256" key="1">
    <source>
        <dbReference type="ARBA" id="ARBA00004196"/>
    </source>
</evidence>
<dbReference type="CDD" id="cd02966">
    <property type="entry name" value="TlpA_like_family"/>
    <property type="match status" value="1"/>
</dbReference>
<sequence>MKNIKPFILILPFVFCLQSTQAQITGVIPGFKSTALLENIEGVKIPVKADQEGRFKVNTAQLKKGFYTITDIGTVYLEPSYSVAISKVNKGYVFTGVGAVENNLIQEFNQPIPNLQTNSGYGVSMAMLLTEPDQFIPLLDAYEKEANLKLEKSKRIFFKTIKSQDIAYAKRYFLFNYIRFYGLDSTKKDSLNKYLRTPLAQRTKDHAQKQYKAYLAQFTKKFTAEERKKVSEMAFTDWDPNNELLFKNSGEYRTAISNRLNFLTYAKEREKLRDSLKSEERVKLLIIEKELTNPYINEYFTAESVILLIKKSTETSAINDVYAAFMKRPGNPMYKEKVSLAYQYLKGTEKNALAPDFSYPNSKGTLVTLKSMRGKYVYIDLWATWCVPCIAELPDLKKLGVLYGDKKISFVSISVNEASTKQVWLDFLEKNNLPGIQLMADQDFSSDFVKKFGVNSIPRFILIGPDGRVIDNDAKRPSNPALVTQLNGLFEGDNM</sequence>
<keyword evidence="4" id="KW-0676">Redox-active center</keyword>
<dbReference type="PROSITE" id="PS51352">
    <property type="entry name" value="THIOREDOXIN_2"/>
    <property type="match status" value="1"/>
</dbReference>
<dbReference type="EMBL" id="WNXC01000001">
    <property type="protein sequence ID" value="MBB2148333.1"/>
    <property type="molecule type" value="Genomic_DNA"/>
</dbReference>
<dbReference type="Proteomes" id="UP000636110">
    <property type="component" value="Unassembled WGS sequence"/>
</dbReference>
<protein>
    <submittedName>
        <fullName evidence="7">Redoxin family protein</fullName>
    </submittedName>
</protein>
<reference evidence="7 8" key="1">
    <citation type="submission" date="2019-11" db="EMBL/GenBank/DDBJ databases">
        <title>Description of Pedobacter sp. LMG 31462T.</title>
        <authorList>
            <person name="Carlier A."/>
            <person name="Qi S."/>
            <person name="Vandamme P."/>
        </authorList>
    </citation>
    <scope>NUCLEOTIDE SEQUENCE [LARGE SCALE GENOMIC DNA]</scope>
    <source>
        <strain evidence="7 8">LMG 31462</strain>
    </source>
</reference>
<organism evidence="7 8">
    <name type="scientific">Pedobacter gandavensis</name>
    <dbReference type="NCBI Taxonomy" id="2679963"/>
    <lineage>
        <taxon>Bacteria</taxon>
        <taxon>Pseudomonadati</taxon>
        <taxon>Bacteroidota</taxon>
        <taxon>Sphingobacteriia</taxon>
        <taxon>Sphingobacteriales</taxon>
        <taxon>Sphingobacteriaceae</taxon>
        <taxon>Pedobacter</taxon>
    </lineage>
</organism>
<feature type="domain" description="Thioredoxin" evidence="6">
    <location>
        <begin position="348"/>
        <end position="491"/>
    </location>
</feature>
<evidence type="ECO:0000259" key="6">
    <source>
        <dbReference type="PROSITE" id="PS51352"/>
    </source>
</evidence>
<dbReference type="RefSeq" id="WP_182954159.1">
    <property type="nucleotide sequence ID" value="NZ_WNXC01000001.1"/>
</dbReference>
<dbReference type="PANTHER" id="PTHR42852">
    <property type="entry name" value="THIOL:DISULFIDE INTERCHANGE PROTEIN DSBE"/>
    <property type="match status" value="1"/>
</dbReference>
<evidence type="ECO:0000256" key="3">
    <source>
        <dbReference type="ARBA" id="ARBA00023157"/>
    </source>
</evidence>
<dbReference type="Pfam" id="PF08534">
    <property type="entry name" value="Redoxin"/>
    <property type="match status" value="1"/>
</dbReference>
<comment type="caution">
    <text evidence="7">The sequence shown here is derived from an EMBL/GenBank/DDBJ whole genome shotgun (WGS) entry which is preliminary data.</text>
</comment>
<dbReference type="PANTHER" id="PTHR42852:SF6">
    <property type="entry name" value="THIOL:DISULFIDE INTERCHANGE PROTEIN DSBE"/>
    <property type="match status" value="1"/>
</dbReference>
<dbReference type="InterPro" id="IPR050553">
    <property type="entry name" value="Thioredoxin_ResA/DsbE_sf"/>
</dbReference>
<gene>
    <name evidence="7" type="ORF">GM920_05360</name>
</gene>
<dbReference type="InterPro" id="IPR036249">
    <property type="entry name" value="Thioredoxin-like_sf"/>
</dbReference>
<keyword evidence="2" id="KW-0201">Cytochrome c-type biogenesis</keyword>
<evidence type="ECO:0000313" key="7">
    <source>
        <dbReference type="EMBL" id="MBB2148333.1"/>
    </source>
</evidence>
<feature type="chain" id="PRO_5046149723" evidence="5">
    <location>
        <begin position="25"/>
        <end position="495"/>
    </location>
</feature>
<dbReference type="Gene3D" id="3.40.30.10">
    <property type="entry name" value="Glutaredoxin"/>
    <property type="match status" value="1"/>
</dbReference>
<accession>A0ABR6EV57</accession>
<dbReference type="InterPro" id="IPR013740">
    <property type="entry name" value="Redoxin"/>
</dbReference>
<dbReference type="InterPro" id="IPR013766">
    <property type="entry name" value="Thioredoxin_domain"/>
</dbReference>
<evidence type="ECO:0000313" key="8">
    <source>
        <dbReference type="Proteomes" id="UP000636110"/>
    </source>
</evidence>
<evidence type="ECO:0000256" key="4">
    <source>
        <dbReference type="ARBA" id="ARBA00023284"/>
    </source>
</evidence>
<evidence type="ECO:0000256" key="2">
    <source>
        <dbReference type="ARBA" id="ARBA00022748"/>
    </source>
</evidence>
<evidence type="ECO:0000256" key="5">
    <source>
        <dbReference type="SAM" id="SignalP"/>
    </source>
</evidence>